<organism evidence="2 3">
    <name type="scientific">Dictyobacter aurantiacus</name>
    <dbReference type="NCBI Taxonomy" id="1936993"/>
    <lineage>
        <taxon>Bacteria</taxon>
        <taxon>Bacillati</taxon>
        <taxon>Chloroflexota</taxon>
        <taxon>Ktedonobacteria</taxon>
        <taxon>Ktedonobacterales</taxon>
        <taxon>Dictyobacteraceae</taxon>
        <taxon>Dictyobacter</taxon>
    </lineage>
</organism>
<keyword evidence="1" id="KW-0472">Membrane</keyword>
<feature type="transmembrane region" description="Helical" evidence="1">
    <location>
        <begin position="72"/>
        <end position="92"/>
    </location>
</feature>
<keyword evidence="3" id="KW-1185">Reference proteome</keyword>
<protein>
    <submittedName>
        <fullName evidence="2">Uncharacterized protein</fullName>
    </submittedName>
</protein>
<keyword evidence="1" id="KW-0812">Transmembrane</keyword>
<evidence type="ECO:0000313" key="3">
    <source>
        <dbReference type="Proteomes" id="UP000287224"/>
    </source>
</evidence>
<evidence type="ECO:0000313" key="2">
    <source>
        <dbReference type="EMBL" id="GCE04351.1"/>
    </source>
</evidence>
<accession>A0A401ZBR9</accession>
<comment type="caution">
    <text evidence="2">The sequence shown here is derived from an EMBL/GenBank/DDBJ whole genome shotgun (WGS) entry which is preliminary data.</text>
</comment>
<dbReference type="EMBL" id="BIFQ01000001">
    <property type="protein sequence ID" value="GCE04351.1"/>
    <property type="molecule type" value="Genomic_DNA"/>
</dbReference>
<proteinExistence type="predicted"/>
<reference evidence="3" key="1">
    <citation type="submission" date="2018-12" db="EMBL/GenBank/DDBJ databases">
        <title>Tengunoibacter tsumagoiensis gen. nov., sp. nov., Dictyobacter kobayashii sp. nov., D. alpinus sp. nov., and D. joshuensis sp. nov. and description of Dictyobacteraceae fam. nov. within the order Ktedonobacterales isolated from Tengu-no-mugimeshi.</title>
        <authorList>
            <person name="Wang C.M."/>
            <person name="Zheng Y."/>
            <person name="Sakai Y."/>
            <person name="Toyoda A."/>
            <person name="Minakuchi Y."/>
            <person name="Abe K."/>
            <person name="Yokota A."/>
            <person name="Yabe S."/>
        </authorList>
    </citation>
    <scope>NUCLEOTIDE SEQUENCE [LARGE SCALE GENOMIC DNA]</scope>
    <source>
        <strain evidence="3">S-27</strain>
    </source>
</reference>
<feature type="transmembrane region" description="Helical" evidence="1">
    <location>
        <begin position="98"/>
        <end position="118"/>
    </location>
</feature>
<gene>
    <name evidence="2" type="ORF">KDAU_16800</name>
</gene>
<feature type="transmembrane region" description="Helical" evidence="1">
    <location>
        <begin position="37"/>
        <end position="60"/>
    </location>
</feature>
<keyword evidence="1" id="KW-1133">Transmembrane helix</keyword>
<dbReference type="AlphaFoldDB" id="A0A401ZBR9"/>
<sequence length="229" mass="25851">MRQSRLYQLHRGASKAIWPLTAQHYVHTNRAAQQRRLIIMTGISWLDMLGLLRIQVLYVMSRYLTFNRLLQGGFVFVCIGIAFVLSAIYDWAMLLSHWVTFALFACLCVLTTAIFDYWRGEQKRSTQQTIKPFMPSATSSFAGIPASQPSQPLQALSRSQSLPQSQVPSLFNFPDTPMPPATPLVRVLETIDLSSTNVKHFLDVKSQTTGSIARLRDVKGQRKDTSVSE</sequence>
<evidence type="ECO:0000256" key="1">
    <source>
        <dbReference type="SAM" id="Phobius"/>
    </source>
</evidence>
<dbReference type="Proteomes" id="UP000287224">
    <property type="component" value="Unassembled WGS sequence"/>
</dbReference>
<name>A0A401ZBR9_9CHLR</name>